<keyword evidence="1" id="KW-0175">Coiled coil</keyword>
<feature type="compositionally biased region" description="Basic and acidic residues" evidence="2">
    <location>
        <begin position="2448"/>
        <end position="2457"/>
    </location>
</feature>
<accession>A0ABM1KPK2</accession>
<feature type="compositionally biased region" description="Polar residues" evidence="2">
    <location>
        <begin position="2063"/>
        <end position="2082"/>
    </location>
</feature>
<name>A0ABM1KPK2_GEKJA</name>
<feature type="coiled-coil region" evidence="1">
    <location>
        <begin position="2670"/>
        <end position="2733"/>
    </location>
</feature>
<evidence type="ECO:0000313" key="3">
    <source>
        <dbReference type="Proteomes" id="UP000694871"/>
    </source>
</evidence>
<sequence length="3096" mass="349800">MEIKLEVLASTCIKQRKPWPRIIWLGQEKEAVFLLDDKNINEINLLSGKTKKKIPQLHPLLKNVVVLTASRNGAWLAGLLETGELFLWHKDQDDLKTVPAVEESKKAVIAIKECSLRLYLYVSDDGGKVLLATSVCVFLWENMEYENTPSKHSLMGQWSQIIPEASVVLPSLEEKETAVSAEFIKNEMLGDRCLCCFAFYSEECLMLTFLEIRWQENSFKSASSSPCRIHWTQQTCSLRSLIPCCEAMKSRGALLTAFSSDGLVLAIAVNQKDPQATQILFMNTMNFVTVSGSVKGCGSKNRNIPSKFIRSYWIASMCWTPDSLFLACMLKRGSLILMTCLGELLTLVTFGCSVEFGPAEFVPLHPLVTYRSHLALLQDSNHSHNSSASEGDYMRQRFSVTSHPRLPYLIVSDGYNFTVLRFCDGFSPSAFLRSLLLDSAQRLEKLRHSLVASKPKGKRLLLQSLSSLRVSLLQNHQNECSAHSVIPKFLQDEEGTEQKVGFQDDAEDSDEDKQFQSYSFIFGSQNTDNSLSDEGRLEFASMFDTIHAVNGTEEQKDDISLELNYIQKNLLAAWRMGISRNVQEGDTLLSSTIRCITHFLRMLQYAKLNFSNLNNFLTDNPWIQCVLNCFQQFLTLLSWDGMHRQTLGHLIKLTLHTLKLMLTEQHGQLFSSNLLGGFSLLKMVTCCLNGKNVPQYEILPAFLDVSSNVELDSLVMPVFQAKDWSSHQNYCAVKSVLKHSPPVVNLGVNPEKRLTVLWQLLYEHVLWYRAQLNRKMLNSSKLLSERQIVHEEPIIEALANHIQAIVQSSGEKLDKTLKLNSVAGEEQFLIGSYKESVDVWEKALKETEVKGGKRTPFLQTRHYLAILYCHLYHYSLSEAQGLCDHLVLELLKQSNISVREKDYISDAEFMIRAVHTEAILAVVQSLARFMAAYFTNEPLFVLPPHNVAVLPPLHIRPDRYPRVVPLQHSRITSAIRDQGLSCVWTAEYALDLFLIGGLLPEAVWLAHKLGDWKMSVSIGVAFNQYCRSDNGFSRSQKVELCLPLYLTPTQIFQERLQSFMGQPASVETSNDGELKYKQFTDPIEEEDANVLFKSVEEILKAAVMADADILSEIFQLLMDCAKDLSRKFCSLVPEGLYLPAPPLYCPQPAFPSEEEYTDLPLKIERECRQKVSGVVQRILLLFRAAHCSFPAAQWYIVQLKRARKIMQKIRKKGALPLLNNLPENLLNYSKSHTVFFKPTSSGDSGFDVISCRTIECFRELCALCWMLHVRERLSDSCRRYQTARENSENQKESRTPEFDACVVECCLNALEWACRMLPFARFMNAEELIQDIILSLTGELPPIQKVAEILVKAFPNREDVRVPLRDKYNGLHQRLRHCVVKGPNSEKMMSAVIEAAHKVNLKTLKRVIRNIGPNQRNIWEPPEEENQELGTCCYDGFSLGTSLSRSTVSDLGNPQVYSDAETGDSVSEALLMDGTRKSTPSQMQEEYREIRNCGSDLTGYKSTPEKLRDLNMKETESKRKINKAPPDHHTLPVVGVWEFERDDDEYMKFLDLFLTYVLERDHISQRDSAVPFLKSFSALLREHELNSLLFDVHTTLKRRQNRTKSQNVFRAGSSYSLILKPSNSKPASWCDEKKKEFKKHSLPASVQQPAELSGHDSVMRLTAKRGLFGLSPQSVYRANSSKGITLTPVLTQRLSEHASPTIQTPPVHKYIYKAIRVTDDIQREEFSPEINNKFDNIARLLEWMIRWCDRQLLYDHISADPLQECRPMMHVKTSASAILVSFWLLEQQHSSESRDRNAHCGNPTKPCASTHSSGFPFKLEKESSVDTGYSPSAETPVLAQDGNTYCEPYESTLRTSHEKQPEKKEIDFTDNSVTDDTKSGGRYFDDDLIDVGGCLSDEADSSLKNRLQLQGVPPFLSALKQFNQKSTTHGTVLSDNPCSFVPERKAETPSVEISVSGDQPSFTVVSSVCSSNPVDSKKEEVDARDHPSLTVVSSVHPSNPIGSKKEEVASTDPTPQPLNISDSVRQMLQDEMFKLVQLQQINFMSLMQVVGSSMASLPGMSHHLQQSQPSHLGRSQVSNTAGTDPERCPLEHSADGPSKRQMPTLESTSNSSKERSSPQEEKVLPDQNDSENVQNLPHVGDAARLPENRSFGTRLVPPFQDLLLQVSPRPLPLLSASLNAKKPPRLIPLAKPLNNANGFPLLKLKPHYQLHSLNICPVKLPKALRRPLPQPREAWGPSPLVENPQGSQTPPRKNESTAYLRLNYDPEVIGRAQDVGNKCPEVMDQGPSRHPHLPEYDKKGNVTPSEPPHAHLRAEKPLVDHEISLHKTCGNLAQIPLLCLKPRQQCRYPSSLRPIQLTAKDMDSIKKEYRYSILMYLHSLSFVFQTPKLIPLQNLIEFEQSRQIGQAPFIGHKDHPEQIQLLKANIKRFEAREDRNNQTRQRRRVKKQMKEKEERKKVTVTFQQDDSIVLPGVVEKTKDDQVESNYDLNDGDHLLDPEAVISSVNYLASVRKRPTDLQDASTNTDPVLKSHQDMQTVSEEIVSEPDKNQPIISVPVSESLPSCVPETLPPHLYLNLRFPTEATEMPLPSSLSNAALDLVGRKYINVIDIEDDDLLKNMPEISEPAVKDIALQPKKPGVLPSAKLHHMAASVTSAIPPEEIGNEEPSQASLERLEAEMAGDRLTLRLLQEDFRSHSSPGLLAKQISRDHFSAKLQEMDKKLLALQNVTERIEQEFRNTELLVEVPLDEGGGVAVDPGDNDISFYAPGVKVTKEERYSTRLIVEDFTEEEDVLKPDSFQNNYAALQTPSISHSTSAADLPSVRKSSSDIYTRLEELDERCVLENILTPHFSEDPLQITGLSGVTDIITDLIKEGRISAAELGLTKTQAKKISRCSSAVSGRSHRTEQEKKELQTWMKRKRKERLNEYLQKLAEQREKEHNPFQLRNNLLGYTSREIKLQQKKKEEKDKLLLSEHHNLRVSQALNLMHELLSDTVQLPSREPGSPPKTRLPQDIKRPRISSAGRHYQTARNSTTSRAGLGQTRSFSSLPCDVTRRKARREETAIESDGYDTTLDASPDARVDEHLQCLPQRMSECLENR</sequence>
<feature type="region of interest" description="Disordered" evidence="2">
    <location>
        <begin position="2229"/>
        <end position="2254"/>
    </location>
</feature>
<feature type="region of interest" description="Disordered" evidence="2">
    <location>
        <begin position="1970"/>
        <end position="2020"/>
    </location>
</feature>
<dbReference type="Proteomes" id="UP000694871">
    <property type="component" value="Unplaced"/>
</dbReference>
<protein>
    <submittedName>
        <fullName evidence="4">Uncharacterized protein C5orf42 homolog</fullName>
    </submittedName>
</protein>
<feature type="compositionally biased region" description="Basic and acidic residues" evidence="2">
    <location>
        <begin position="1975"/>
        <end position="1987"/>
    </location>
</feature>
<feature type="region of interest" description="Disordered" evidence="2">
    <location>
        <begin position="2060"/>
        <end position="2144"/>
    </location>
</feature>
<dbReference type="InterPro" id="IPR028236">
    <property type="entry name" value="CPLANE1"/>
</dbReference>
<dbReference type="PANTHER" id="PTHR14492">
    <property type="entry name" value="JBTS17"/>
    <property type="match status" value="1"/>
</dbReference>
<feature type="region of interest" description="Disordered" evidence="2">
    <location>
        <begin position="2284"/>
        <end position="2310"/>
    </location>
</feature>
<dbReference type="GeneID" id="107117954"/>
<reference evidence="4" key="1">
    <citation type="submission" date="2025-08" db="UniProtKB">
        <authorList>
            <consortium name="RefSeq"/>
        </authorList>
    </citation>
    <scope>IDENTIFICATION</scope>
</reference>
<feature type="compositionally biased region" description="Basic and acidic residues" evidence="2">
    <location>
        <begin position="2112"/>
        <end position="2124"/>
    </location>
</feature>
<evidence type="ECO:0000313" key="4">
    <source>
        <dbReference type="RefSeq" id="XP_015275639.1"/>
    </source>
</evidence>
<dbReference type="PANTHER" id="PTHR14492:SF4">
    <property type="entry name" value="CILIOGENESIS AND PLANAR POLARITY EFFECTOR 1"/>
    <property type="match status" value="1"/>
</dbReference>
<feature type="compositionally biased region" description="Basic and acidic residues" evidence="2">
    <location>
        <begin position="2084"/>
        <end position="2098"/>
    </location>
</feature>
<evidence type="ECO:0000256" key="2">
    <source>
        <dbReference type="SAM" id="MobiDB-lite"/>
    </source>
</evidence>
<proteinExistence type="predicted"/>
<feature type="region of interest" description="Disordered" evidence="2">
    <location>
        <begin position="2434"/>
        <end position="2457"/>
    </location>
</feature>
<organism evidence="3 4">
    <name type="scientific">Gekko japonicus</name>
    <name type="common">Schlegel's Japanese gecko</name>
    <dbReference type="NCBI Taxonomy" id="146911"/>
    <lineage>
        <taxon>Eukaryota</taxon>
        <taxon>Metazoa</taxon>
        <taxon>Chordata</taxon>
        <taxon>Craniata</taxon>
        <taxon>Vertebrata</taxon>
        <taxon>Euteleostomi</taxon>
        <taxon>Lepidosauria</taxon>
        <taxon>Squamata</taxon>
        <taxon>Bifurcata</taxon>
        <taxon>Gekkota</taxon>
        <taxon>Gekkonidae</taxon>
        <taxon>Gekkoninae</taxon>
        <taxon>Gekko</taxon>
    </lineage>
</organism>
<keyword evidence="3" id="KW-1185">Reference proteome</keyword>
<feature type="compositionally biased region" description="Polar residues" evidence="2">
    <location>
        <begin position="1990"/>
        <end position="2001"/>
    </location>
</feature>
<dbReference type="Pfam" id="PF15392">
    <property type="entry name" value="Joubert"/>
    <property type="match status" value="1"/>
</dbReference>
<feature type="region of interest" description="Disordered" evidence="2">
    <location>
        <begin position="3018"/>
        <end position="3043"/>
    </location>
</feature>
<feature type="compositionally biased region" description="Polar residues" evidence="2">
    <location>
        <begin position="2011"/>
        <end position="2020"/>
    </location>
</feature>
<feature type="compositionally biased region" description="Polar residues" evidence="2">
    <location>
        <begin position="3025"/>
        <end position="3043"/>
    </location>
</feature>
<dbReference type="RefSeq" id="XP_015275639.1">
    <property type="nucleotide sequence ID" value="XM_015420153.1"/>
</dbReference>
<gene>
    <name evidence="4" type="primary">LOC107117954</name>
</gene>
<evidence type="ECO:0000256" key="1">
    <source>
        <dbReference type="SAM" id="Coils"/>
    </source>
</evidence>